<sequence length="199" mass="21087">MLVLILLLPGFAAFQAIAQKINQPQVSCSSLNKCNCEFICKTYPTNADEQFGQTGSSLIELQCTDGITSNGYEALGKDLVICMNCIRAGKPGARTSSQLIYWSNICDKAWSTSTPSAVDALGQSRDDVSEYFLFDRATLPHHATALRPATVRPPADDGDDIARPTAGGSIDAGATVAPATTHAVEEEEILTGGDSNTIT</sequence>
<feature type="signal peptide" evidence="2">
    <location>
        <begin position="1"/>
        <end position="18"/>
    </location>
</feature>
<dbReference type="OrthoDB" id="10468215at2759"/>
<dbReference type="Proteomes" id="UP000078595">
    <property type="component" value="Chromosome 6"/>
</dbReference>
<feature type="chain" id="PRO_5008342079" evidence="2">
    <location>
        <begin position="19"/>
        <end position="199"/>
    </location>
</feature>
<dbReference type="EMBL" id="CP144535">
    <property type="protein sequence ID" value="WWC62310.1"/>
    <property type="molecule type" value="Genomic_DNA"/>
</dbReference>
<evidence type="ECO:0000313" key="5">
    <source>
        <dbReference type="Proteomes" id="UP000078595"/>
    </source>
</evidence>
<dbReference type="EMBL" id="KI894032">
    <property type="protein sequence ID" value="OBR84789.1"/>
    <property type="molecule type" value="Genomic_DNA"/>
</dbReference>
<reference evidence="4" key="3">
    <citation type="submission" date="2024-02" db="EMBL/GenBank/DDBJ databases">
        <title>Comparative genomics of Cryptococcus and Kwoniella reveals pathogenesis evolution and contrasting modes of karyotype evolution via chromosome fusion or intercentromeric recombination.</title>
        <authorList>
            <person name="Coelho M.A."/>
            <person name="David-Palma M."/>
            <person name="Shea T."/>
            <person name="Bowers K."/>
            <person name="McGinley-Smith S."/>
            <person name="Mohammad A.W."/>
            <person name="Gnirke A."/>
            <person name="Yurkov A.M."/>
            <person name="Nowrousian M."/>
            <person name="Sun S."/>
            <person name="Cuomo C.A."/>
            <person name="Heitman J."/>
        </authorList>
    </citation>
    <scope>NUCLEOTIDE SEQUENCE</scope>
    <source>
        <strain evidence="4">CBS 10117</strain>
    </source>
</reference>
<proteinExistence type="predicted"/>
<dbReference type="AlphaFoldDB" id="A0A1A6A410"/>
<evidence type="ECO:0000313" key="3">
    <source>
        <dbReference type="EMBL" id="OBR84789.1"/>
    </source>
</evidence>
<dbReference type="GeneID" id="28969347"/>
<reference evidence="3" key="1">
    <citation type="submission" date="2013-07" db="EMBL/GenBank/DDBJ databases">
        <title>The Genome Sequence of Cryptococcus dejecticola CBS10117.</title>
        <authorList>
            <consortium name="The Broad Institute Genome Sequencing Platform"/>
            <person name="Cuomo C."/>
            <person name="Litvintseva A."/>
            <person name="Chen Y."/>
            <person name="Heitman J."/>
            <person name="Sun S."/>
            <person name="Springer D."/>
            <person name="Dromer F."/>
            <person name="Young S.K."/>
            <person name="Zeng Q."/>
            <person name="Gargeya S."/>
            <person name="Fitzgerald M."/>
            <person name="Abouelleil A."/>
            <person name="Alvarado L."/>
            <person name="Berlin A.M."/>
            <person name="Chapman S.B."/>
            <person name="Dewar J."/>
            <person name="Goldberg J."/>
            <person name="Griggs A."/>
            <person name="Gujja S."/>
            <person name="Hansen M."/>
            <person name="Howarth C."/>
            <person name="Imamovic A."/>
            <person name="Larimer J."/>
            <person name="McCowan C."/>
            <person name="Murphy C."/>
            <person name="Pearson M."/>
            <person name="Priest M."/>
            <person name="Roberts A."/>
            <person name="Saif S."/>
            <person name="Shea T."/>
            <person name="Sykes S."/>
            <person name="Wortman J."/>
            <person name="Nusbaum C."/>
            <person name="Birren B."/>
        </authorList>
    </citation>
    <scope>NUCLEOTIDE SEQUENCE [LARGE SCALE GENOMIC DNA]</scope>
    <source>
        <strain evidence="3">CBS 10117</strain>
    </source>
</reference>
<keyword evidence="5" id="KW-1185">Reference proteome</keyword>
<dbReference type="RefSeq" id="XP_018262631.1">
    <property type="nucleotide sequence ID" value="XM_018408940.1"/>
</dbReference>
<evidence type="ECO:0000256" key="1">
    <source>
        <dbReference type="SAM" id="MobiDB-lite"/>
    </source>
</evidence>
<dbReference type="VEuPathDB" id="FungiDB:I303_05648"/>
<reference evidence="4" key="2">
    <citation type="submission" date="2013-07" db="EMBL/GenBank/DDBJ databases">
        <authorList>
            <consortium name="The Broad Institute Genome Sequencing Platform"/>
            <person name="Cuomo C."/>
            <person name="Litvintseva A."/>
            <person name="Chen Y."/>
            <person name="Heitman J."/>
            <person name="Sun S."/>
            <person name="Springer D."/>
            <person name="Dromer F."/>
            <person name="Young S.K."/>
            <person name="Zeng Q."/>
            <person name="Gargeya S."/>
            <person name="Fitzgerald M."/>
            <person name="Abouelleil A."/>
            <person name="Alvarado L."/>
            <person name="Berlin A.M."/>
            <person name="Chapman S.B."/>
            <person name="Dewar J."/>
            <person name="Goldberg J."/>
            <person name="Griggs A."/>
            <person name="Gujja S."/>
            <person name="Hansen M."/>
            <person name="Howarth C."/>
            <person name="Imamovic A."/>
            <person name="Larimer J."/>
            <person name="McCowan C."/>
            <person name="Murphy C."/>
            <person name="Pearson M."/>
            <person name="Priest M."/>
            <person name="Roberts A."/>
            <person name="Saif S."/>
            <person name="Shea T."/>
            <person name="Sykes S."/>
            <person name="Wortman J."/>
            <person name="Nusbaum C."/>
            <person name="Birren B."/>
        </authorList>
    </citation>
    <scope>NUCLEOTIDE SEQUENCE</scope>
    <source>
        <strain evidence="4">CBS 10117</strain>
    </source>
</reference>
<organism evidence="3">
    <name type="scientific">Kwoniella dejecticola CBS 10117</name>
    <dbReference type="NCBI Taxonomy" id="1296121"/>
    <lineage>
        <taxon>Eukaryota</taxon>
        <taxon>Fungi</taxon>
        <taxon>Dikarya</taxon>
        <taxon>Basidiomycota</taxon>
        <taxon>Agaricomycotina</taxon>
        <taxon>Tremellomycetes</taxon>
        <taxon>Tremellales</taxon>
        <taxon>Cryptococcaceae</taxon>
        <taxon>Kwoniella</taxon>
    </lineage>
</organism>
<feature type="region of interest" description="Disordered" evidence="1">
    <location>
        <begin position="151"/>
        <end position="171"/>
    </location>
</feature>
<keyword evidence="2" id="KW-0732">Signal</keyword>
<evidence type="ECO:0000313" key="4">
    <source>
        <dbReference type="EMBL" id="WWC62310.1"/>
    </source>
</evidence>
<protein>
    <submittedName>
        <fullName evidence="3">Uncharacterized protein</fullName>
    </submittedName>
</protein>
<evidence type="ECO:0000256" key="2">
    <source>
        <dbReference type="SAM" id="SignalP"/>
    </source>
</evidence>
<accession>A0A1A6A410</accession>
<name>A0A1A6A410_9TREE</name>
<dbReference type="KEGG" id="kdj:28969347"/>
<gene>
    <name evidence="3" type="ORF">I303_05648</name>
    <name evidence="4" type="ORF">I303_104906</name>
</gene>